<dbReference type="EMBL" id="CP001135">
    <property type="protein sequence ID" value="ACY84174.1"/>
    <property type="molecule type" value="Genomic_DNA"/>
</dbReference>
<accession>A0AAU8PM62</accession>
<dbReference type="AlphaFoldDB" id="A0AAU8PM62"/>
<evidence type="ECO:0000313" key="2">
    <source>
        <dbReference type="Proteomes" id="UP000002634"/>
    </source>
</evidence>
<proteinExistence type="predicted"/>
<dbReference type="KEGG" id="etr:ETAE_1333"/>
<evidence type="ECO:0000313" key="1">
    <source>
        <dbReference type="EMBL" id="ACY84174.1"/>
    </source>
</evidence>
<name>A0AAU8PM62_EDWPI</name>
<protein>
    <submittedName>
        <fullName evidence="1">Uncharacterized protein</fullName>
    </submittedName>
</protein>
<sequence length="46" mass="5095">MIDATSPAPRILYHRKRANVERSTPPAGVVKNRLTLAQSIKLAYSC</sequence>
<organism evidence="1 2">
    <name type="scientific">Edwardsiella piscicida</name>
    <dbReference type="NCBI Taxonomy" id="1263550"/>
    <lineage>
        <taxon>Bacteria</taxon>
        <taxon>Pseudomonadati</taxon>
        <taxon>Pseudomonadota</taxon>
        <taxon>Gammaproteobacteria</taxon>
        <taxon>Enterobacterales</taxon>
        <taxon>Hafniaceae</taxon>
        <taxon>Edwardsiella</taxon>
    </lineage>
</organism>
<keyword evidence="2" id="KW-1185">Reference proteome</keyword>
<gene>
    <name evidence="1" type="primary">dyn1</name>
    <name evidence="1" type="ordered locus">ETAE_1333</name>
</gene>
<dbReference type="Proteomes" id="UP000002634">
    <property type="component" value="Chromosome"/>
</dbReference>
<reference evidence="1 2" key="1">
    <citation type="journal article" date="2009" name="PLoS ONE">
        <title>Genome sequence of the versatile fish pathogen Edwardsiella tarda provides insights into its adaptation to broad host ranges and intracellular niches.</title>
        <authorList>
            <person name="Wang Q."/>
            <person name="Yang M."/>
            <person name="Xiao J."/>
            <person name="Wu H."/>
            <person name="Wang X."/>
            <person name="Lv Y."/>
            <person name="Xu L."/>
            <person name="Zheng H."/>
            <person name="Wang S."/>
            <person name="Zhao G."/>
            <person name="Liu Q."/>
            <person name="Zhang Y."/>
        </authorList>
    </citation>
    <scope>NUCLEOTIDE SEQUENCE [LARGE SCALE GENOMIC DNA]</scope>
    <source>
        <strain evidence="2">EIB202 / CCTCC M208068</strain>
    </source>
</reference>